<keyword evidence="2" id="KW-0812">Transmembrane</keyword>
<evidence type="ECO:0000259" key="3">
    <source>
        <dbReference type="Pfam" id="PF05569"/>
    </source>
</evidence>
<feature type="region of interest" description="Disordered" evidence="1">
    <location>
        <begin position="282"/>
        <end position="301"/>
    </location>
</feature>
<dbReference type="InterPro" id="IPR052173">
    <property type="entry name" value="Beta-lactam_resp_regulator"/>
</dbReference>
<dbReference type="Proteomes" id="UP000658278">
    <property type="component" value="Unassembled WGS sequence"/>
</dbReference>
<keyword evidence="2" id="KW-1133">Transmembrane helix</keyword>
<feature type="transmembrane region" description="Helical" evidence="2">
    <location>
        <begin position="6"/>
        <end position="23"/>
    </location>
</feature>
<reference evidence="4" key="1">
    <citation type="submission" date="2021-01" db="EMBL/GenBank/DDBJ databases">
        <title>Modified the classification status of verrucomicrobia.</title>
        <authorList>
            <person name="Feng X."/>
        </authorList>
    </citation>
    <scope>NUCLEOTIDE SEQUENCE</scope>
    <source>
        <strain evidence="4">KCTC 22201</strain>
    </source>
</reference>
<dbReference type="CDD" id="cd07341">
    <property type="entry name" value="M56_BlaR1_MecR1_like"/>
    <property type="match status" value="1"/>
</dbReference>
<organism evidence="4 5">
    <name type="scientific">Haloferula rosea</name>
    <dbReference type="NCBI Taxonomy" id="490093"/>
    <lineage>
        <taxon>Bacteria</taxon>
        <taxon>Pseudomonadati</taxon>
        <taxon>Verrucomicrobiota</taxon>
        <taxon>Verrucomicrobiia</taxon>
        <taxon>Verrucomicrobiales</taxon>
        <taxon>Verrucomicrobiaceae</taxon>
        <taxon>Haloferula</taxon>
    </lineage>
</organism>
<proteinExistence type="predicted"/>
<keyword evidence="5" id="KW-1185">Reference proteome</keyword>
<feature type="transmembrane region" description="Helical" evidence="2">
    <location>
        <begin position="70"/>
        <end position="91"/>
    </location>
</feature>
<feature type="transmembrane region" description="Helical" evidence="2">
    <location>
        <begin position="255"/>
        <end position="274"/>
    </location>
</feature>
<dbReference type="AlphaFoldDB" id="A0A934RDJ8"/>
<dbReference type="InterPro" id="IPR008756">
    <property type="entry name" value="Peptidase_M56"/>
</dbReference>
<name>A0A934RDJ8_9BACT</name>
<dbReference type="PANTHER" id="PTHR34978">
    <property type="entry name" value="POSSIBLE SENSOR-TRANSDUCER PROTEIN BLAR"/>
    <property type="match status" value="1"/>
</dbReference>
<dbReference type="PANTHER" id="PTHR34978:SF3">
    <property type="entry name" value="SLR0241 PROTEIN"/>
    <property type="match status" value="1"/>
</dbReference>
<dbReference type="RefSeq" id="WP_200277432.1">
    <property type="nucleotide sequence ID" value="NZ_JAENII010000003.1"/>
</dbReference>
<feature type="domain" description="Peptidase M56" evidence="3">
    <location>
        <begin position="72"/>
        <end position="243"/>
    </location>
</feature>
<dbReference type="EMBL" id="JAENII010000003">
    <property type="protein sequence ID" value="MBK1826455.1"/>
    <property type="molecule type" value="Genomic_DNA"/>
</dbReference>
<dbReference type="Pfam" id="PF05569">
    <property type="entry name" value="Peptidase_M56"/>
    <property type="match status" value="1"/>
</dbReference>
<protein>
    <submittedName>
        <fullName evidence="4">M56 family metallopeptidase</fullName>
    </submittedName>
</protein>
<evidence type="ECO:0000256" key="1">
    <source>
        <dbReference type="SAM" id="MobiDB-lite"/>
    </source>
</evidence>
<evidence type="ECO:0000256" key="2">
    <source>
        <dbReference type="SAM" id="Phobius"/>
    </source>
</evidence>
<keyword evidence="2" id="KW-0472">Membrane</keyword>
<accession>A0A934RDJ8</accession>
<feature type="transmembrane region" description="Helical" evidence="2">
    <location>
        <begin position="30"/>
        <end position="50"/>
    </location>
</feature>
<evidence type="ECO:0000313" key="4">
    <source>
        <dbReference type="EMBL" id="MBK1826455.1"/>
    </source>
</evidence>
<gene>
    <name evidence="4" type="ORF">JIN81_05460</name>
</gene>
<comment type="caution">
    <text evidence="4">The sequence shown here is derived from an EMBL/GenBank/DDBJ whole genome shotgun (WGS) entry which is preliminary data.</text>
</comment>
<evidence type="ECO:0000313" key="5">
    <source>
        <dbReference type="Proteomes" id="UP000658278"/>
    </source>
</evidence>
<sequence>MHTSAILFSIIAAAVAWLVGRRDTAFAPRLTAAALALLLATPVLSLLPKFHILPPVSETMPAEAAGGPDLWMILWLTGVGICGLRLTLAGLQLVRWRKSSRPVETLSLGQRSIEVRTRAGLAGPHACGIFRPLILLPEESTHWPHRVRRMVIDHELAHHRRRDPLWRLIAEVACAIHWFNPLVWWLARHHAIQSEFACDAMVVLNGARADHYAEALCDLAVPSPAMTLAPSLNQASGLEQRVVRLMEPRTHFSPWLATGLAVLVLCIGTAMVLLRPIPGGETPTPTEVHLRHTADPFPANP</sequence>